<evidence type="ECO:0000256" key="13">
    <source>
        <dbReference type="SAM" id="MobiDB-lite"/>
    </source>
</evidence>
<dbReference type="CDD" id="cd19071">
    <property type="entry name" value="AKR_AKR1-5-like"/>
    <property type="match status" value="1"/>
</dbReference>
<sequence>MGLRAAARPRAGPLLAGRLSRAGPARAAQGAPRGPPAAGVQAAAAAALALGALGEPKRRSRGVAAMQSAAAVASGAPGGTAPRGSELPLVYGTAWKKEATAELVVEAVRRGFRGVDTACQPKHYREDLVGEALARLAAEGIPREQLWLQTKFTPLRGQDPQSVPYDAGAPLARQVEQSIRRSLENLRTDRIDSLVLHSPLPTLEETLEVWGAFEDAVDSGAVGQLGISNCYDLDTFRALYERSRVKPKVLQNRFYKESGYDADLRSFCLERGVTYQTFWTLTANPHILKGDPVREAAGRLRATPEQVLFCWLVQSGHQPLTGTRSPEHMSQDLGVVSLRLSDAEMKGLVTSVSFPFFPALGLRHAKRRVLHSCRSAGCRQGGGCQMQMQMPAQSGFQQGGFQNGGFQQGGACFPQQSQGGYGPQQMQQSPQDYGKGARMGDNRDQGAYAPPHARQGAYVPPHARQSQGGVGGAAGGADNGYIRDIMSDFEAASSSWGNAMPALTGKEIGGSETDLTEAKVWGKGDIAQAYTTFNSCNFPKQIMASIHALGFAAPTPIQAYCWPVSQSGRDLIGIAKTGSGKTLAFLLPPFTTFLGSRPDYSGPQMLVMAPTRELACQIQAEAEKFGRRIGILSVCVYGGAPRGPQLRDMRQGRHVIVGTPGRLNDYLEGGQLKLGACKYLVLDEADRMLDMGFEPQIRTIINAIPPGRQTMMFSATWPKEVRKLAADYLRDPVHIQIGSHDNSANKDIQQQ</sequence>
<dbReference type="PROSITE" id="PS51195">
    <property type="entry name" value="Q_MOTIF"/>
    <property type="match status" value="1"/>
</dbReference>
<dbReference type="PANTHER" id="PTHR47958">
    <property type="entry name" value="ATP-DEPENDENT RNA HELICASE DBP3"/>
    <property type="match status" value="1"/>
</dbReference>
<reference evidence="16" key="1">
    <citation type="submission" date="2023-10" db="EMBL/GenBank/DDBJ databases">
        <authorList>
            <person name="Chen Y."/>
            <person name="Shah S."/>
            <person name="Dougan E. K."/>
            <person name="Thang M."/>
            <person name="Chan C."/>
        </authorList>
    </citation>
    <scope>NUCLEOTIDE SEQUENCE [LARGE SCALE GENOMIC DNA]</scope>
</reference>
<evidence type="ECO:0000256" key="9">
    <source>
        <dbReference type="ARBA" id="ARBA00023242"/>
    </source>
</evidence>
<accession>A0ABN9S3Y9</accession>
<feature type="short sequence motif" description="Q motif" evidence="11">
    <location>
        <begin position="531"/>
        <end position="559"/>
    </location>
</feature>
<dbReference type="CDD" id="cd00268">
    <property type="entry name" value="DEADc"/>
    <property type="match status" value="1"/>
</dbReference>
<evidence type="ECO:0000313" key="17">
    <source>
        <dbReference type="Proteomes" id="UP001189429"/>
    </source>
</evidence>
<keyword evidence="8 12" id="KW-0067">ATP-binding</keyword>
<feature type="compositionally biased region" description="Low complexity" evidence="13">
    <location>
        <begin position="414"/>
        <end position="431"/>
    </location>
</feature>
<dbReference type="InterPro" id="IPR036812">
    <property type="entry name" value="NAD(P)_OxRdtase_dom_sf"/>
</dbReference>
<evidence type="ECO:0000256" key="12">
    <source>
        <dbReference type="RuleBase" id="RU000492"/>
    </source>
</evidence>
<dbReference type="InterPro" id="IPR011545">
    <property type="entry name" value="DEAD/DEAH_box_helicase_dom"/>
</dbReference>
<evidence type="ECO:0000256" key="10">
    <source>
        <dbReference type="ARBA" id="ARBA00037449"/>
    </source>
</evidence>
<evidence type="ECO:0000256" key="8">
    <source>
        <dbReference type="ARBA" id="ARBA00022840"/>
    </source>
</evidence>
<keyword evidence="4" id="KW-0698">rRNA processing</keyword>
<evidence type="ECO:0000259" key="15">
    <source>
        <dbReference type="PROSITE" id="PS51195"/>
    </source>
</evidence>
<comment type="caution">
    <text evidence="16">The sequence shown here is derived from an EMBL/GenBank/DDBJ whole genome shotgun (WGS) entry which is preliminary data.</text>
</comment>
<evidence type="ECO:0000256" key="2">
    <source>
        <dbReference type="ARBA" id="ARBA00009334"/>
    </source>
</evidence>
<keyword evidence="7 12" id="KW-0347">Helicase</keyword>
<keyword evidence="9" id="KW-0539">Nucleus</keyword>
<dbReference type="Proteomes" id="UP001189429">
    <property type="component" value="Unassembled WGS sequence"/>
</dbReference>
<evidence type="ECO:0000256" key="4">
    <source>
        <dbReference type="ARBA" id="ARBA00022552"/>
    </source>
</evidence>
<dbReference type="InterPro" id="IPR023210">
    <property type="entry name" value="NADP_OxRdtase_dom"/>
</dbReference>
<comment type="subcellular location">
    <subcellularLocation>
        <location evidence="1">Nucleus</location>
        <location evidence="1">Nucleolus</location>
    </subcellularLocation>
</comment>
<keyword evidence="5 12" id="KW-0547">Nucleotide-binding</keyword>
<dbReference type="InterPro" id="IPR014014">
    <property type="entry name" value="RNA_helicase_DEAD_Q_motif"/>
</dbReference>
<evidence type="ECO:0008006" key="18">
    <source>
        <dbReference type="Google" id="ProtNLM"/>
    </source>
</evidence>
<dbReference type="InterPro" id="IPR044742">
    <property type="entry name" value="DEAD/DEAH_RhlB"/>
</dbReference>
<evidence type="ECO:0000256" key="7">
    <source>
        <dbReference type="ARBA" id="ARBA00022806"/>
    </source>
</evidence>
<evidence type="ECO:0000256" key="1">
    <source>
        <dbReference type="ARBA" id="ARBA00004604"/>
    </source>
</evidence>
<dbReference type="SUPFAM" id="SSF51430">
    <property type="entry name" value="NAD(P)-linked oxidoreductase"/>
    <property type="match status" value="1"/>
</dbReference>
<dbReference type="Pfam" id="PF00248">
    <property type="entry name" value="Aldo_ket_red"/>
    <property type="match status" value="1"/>
</dbReference>
<dbReference type="InterPro" id="IPR000629">
    <property type="entry name" value="RNA-helicase_DEAD-box_CS"/>
</dbReference>
<comment type="function">
    <text evidence="10">ATP-dependent RNA helicase required for 60S ribosomal subunit synthesis. Involved in efficient pre-rRNA processing, predominantly at site A3, which is necessary for the normal formation of 25S and 5.8S rRNAs.</text>
</comment>
<evidence type="ECO:0000256" key="5">
    <source>
        <dbReference type="ARBA" id="ARBA00022741"/>
    </source>
</evidence>
<evidence type="ECO:0000256" key="3">
    <source>
        <dbReference type="ARBA" id="ARBA00022517"/>
    </source>
</evidence>
<evidence type="ECO:0000256" key="6">
    <source>
        <dbReference type="ARBA" id="ARBA00022801"/>
    </source>
</evidence>
<evidence type="ECO:0000259" key="14">
    <source>
        <dbReference type="PROSITE" id="PS51192"/>
    </source>
</evidence>
<gene>
    <name evidence="16" type="ORF">PCOR1329_LOCUS25899</name>
</gene>
<keyword evidence="3" id="KW-0690">Ribosome biogenesis</keyword>
<dbReference type="SMART" id="SM00487">
    <property type="entry name" value="DEXDc"/>
    <property type="match status" value="1"/>
</dbReference>
<dbReference type="Pfam" id="PF00270">
    <property type="entry name" value="DEAD"/>
    <property type="match status" value="1"/>
</dbReference>
<feature type="domain" description="Helicase ATP-binding" evidence="14">
    <location>
        <begin position="562"/>
        <end position="735"/>
    </location>
</feature>
<name>A0ABN9S3Y9_9DINO</name>
<dbReference type="Gene3D" id="3.20.20.100">
    <property type="entry name" value="NADP-dependent oxidoreductase domain"/>
    <property type="match status" value="1"/>
</dbReference>
<feature type="non-terminal residue" evidence="16">
    <location>
        <position position="751"/>
    </location>
</feature>
<dbReference type="PROSITE" id="PS00039">
    <property type="entry name" value="DEAD_ATP_HELICASE"/>
    <property type="match status" value="1"/>
</dbReference>
<protein>
    <recommendedName>
        <fullName evidence="18">RNA helicase</fullName>
    </recommendedName>
</protein>
<dbReference type="InterPro" id="IPR014001">
    <property type="entry name" value="Helicase_ATP-bd"/>
</dbReference>
<feature type="domain" description="DEAD-box RNA helicase Q" evidence="15">
    <location>
        <begin position="531"/>
        <end position="559"/>
    </location>
</feature>
<evidence type="ECO:0000256" key="11">
    <source>
        <dbReference type="PROSITE-ProRule" id="PRU00552"/>
    </source>
</evidence>
<dbReference type="Gene3D" id="3.40.50.300">
    <property type="entry name" value="P-loop containing nucleotide triphosphate hydrolases"/>
    <property type="match status" value="1"/>
</dbReference>
<keyword evidence="6 12" id="KW-0378">Hydrolase</keyword>
<dbReference type="SUPFAM" id="SSF52540">
    <property type="entry name" value="P-loop containing nucleoside triphosphate hydrolases"/>
    <property type="match status" value="1"/>
</dbReference>
<organism evidence="16 17">
    <name type="scientific">Prorocentrum cordatum</name>
    <dbReference type="NCBI Taxonomy" id="2364126"/>
    <lineage>
        <taxon>Eukaryota</taxon>
        <taxon>Sar</taxon>
        <taxon>Alveolata</taxon>
        <taxon>Dinophyceae</taxon>
        <taxon>Prorocentrales</taxon>
        <taxon>Prorocentraceae</taxon>
        <taxon>Prorocentrum</taxon>
    </lineage>
</organism>
<dbReference type="InterPro" id="IPR027417">
    <property type="entry name" value="P-loop_NTPase"/>
</dbReference>
<keyword evidence="17" id="KW-1185">Reference proteome</keyword>
<dbReference type="EMBL" id="CAUYUJ010009113">
    <property type="protein sequence ID" value="CAK0825887.1"/>
    <property type="molecule type" value="Genomic_DNA"/>
</dbReference>
<evidence type="ECO:0000313" key="16">
    <source>
        <dbReference type="EMBL" id="CAK0825887.1"/>
    </source>
</evidence>
<dbReference type="PROSITE" id="PS51192">
    <property type="entry name" value="HELICASE_ATP_BIND_1"/>
    <property type="match status" value="1"/>
</dbReference>
<comment type="similarity">
    <text evidence="2">Belongs to the DEAD box helicase family. DDX5/DBP2 subfamily.</text>
</comment>
<feature type="region of interest" description="Disordered" evidence="13">
    <location>
        <begin position="413"/>
        <end position="472"/>
    </location>
</feature>
<proteinExistence type="inferred from homology"/>